<dbReference type="GO" id="GO:0003676">
    <property type="term" value="F:nucleic acid binding"/>
    <property type="evidence" value="ECO:0007669"/>
    <property type="project" value="InterPro"/>
</dbReference>
<dbReference type="GO" id="GO:0008270">
    <property type="term" value="F:zinc ion binding"/>
    <property type="evidence" value="ECO:0007669"/>
    <property type="project" value="InterPro"/>
</dbReference>
<gene>
    <name evidence="2" type="ORF">CTI12_AA422210</name>
</gene>
<sequence>MAASSASSETLFSMTAFNHMMHMKLSSSNYLVWREQMLLVLDFHTLSAHVAADATPPPALITVAGKSSPNPDAAAWFDKDQKAVLLIKSSLTEEAAAEVLGLKGARDIWTALEQAYSNASVERIHSLRDSLRLIKKGTSSSLHGTETPTVAFNAQQLRGSSRGSHSGRGSYSSGRGSSRGRGRGQQQRRPPHCQLCRTNGHYASACPELHSFASKAPSDESLVKAFHAQCHVTDDSPDWRADSGSSQHIDLSSLVVTSFLDEPSFVSTVEHHRSPSTTSMPSSDTNMLPPFNFFEAESNAPAQQHVSETTSPVHEPTMSTDPTPVSGPETSSPNTATSSGPASASVLDHSTSAHPMQTRSKAGKIS</sequence>
<evidence type="ECO:0000313" key="2">
    <source>
        <dbReference type="EMBL" id="PWA56113.1"/>
    </source>
</evidence>
<evidence type="ECO:0000256" key="1">
    <source>
        <dbReference type="SAM" id="MobiDB-lite"/>
    </source>
</evidence>
<proteinExistence type="predicted"/>
<feature type="compositionally biased region" description="Low complexity" evidence="1">
    <location>
        <begin position="158"/>
        <end position="176"/>
    </location>
</feature>
<comment type="caution">
    <text evidence="2">The sequence shown here is derived from an EMBL/GenBank/DDBJ whole genome shotgun (WGS) entry which is preliminary data.</text>
</comment>
<feature type="region of interest" description="Disordered" evidence="1">
    <location>
        <begin position="269"/>
        <end position="366"/>
    </location>
</feature>
<name>A0A2U1M4B7_ARTAN</name>
<dbReference type="PANTHER" id="PTHR47481">
    <property type="match status" value="1"/>
</dbReference>
<evidence type="ECO:0000313" key="3">
    <source>
        <dbReference type="Proteomes" id="UP000245207"/>
    </source>
</evidence>
<dbReference type="EMBL" id="PKPP01006567">
    <property type="protein sequence ID" value="PWA56113.1"/>
    <property type="molecule type" value="Genomic_DNA"/>
</dbReference>
<dbReference type="InterPro" id="IPR036875">
    <property type="entry name" value="Znf_CCHC_sf"/>
</dbReference>
<protein>
    <submittedName>
        <fullName evidence="2">Gag-polypeptide of LTR copia-type</fullName>
    </submittedName>
</protein>
<feature type="region of interest" description="Disordered" evidence="1">
    <location>
        <begin position="139"/>
        <end position="193"/>
    </location>
</feature>
<reference evidence="2 3" key="1">
    <citation type="journal article" date="2018" name="Mol. Plant">
        <title>The genome of Artemisia annua provides insight into the evolution of Asteraceae family and artemisinin biosynthesis.</title>
        <authorList>
            <person name="Shen Q."/>
            <person name="Zhang L."/>
            <person name="Liao Z."/>
            <person name="Wang S."/>
            <person name="Yan T."/>
            <person name="Shi P."/>
            <person name="Liu M."/>
            <person name="Fu X."/>
            <person name="Pan Q."/>
            <person name="Wang Y."/>
            <person name="Lv Z."/>
            <person name="Lu X."/>
            <person name="Zhang F."/>
            <person name="Jiang W."/>
            <person name="Ma Y."/>
            <person name="Chen M."/>
            <person name="Hao X."/>
            <person name="Li L."/>
            <person name="Tang Y."/>
            <person name="Lv G."/>
            <person name="Zhou Y."/>
            <person name="Sun X."/>
            <person name="Brodelius P.E."/>
            <person name="Rose J.K.C."/>
            <person name="Tang K."/>
        </authorList>
    </citation>
    <scope>NUCLEOTIDE SEQUENCE [LARGE SCALE GENOMIC DNA]</scope>
    <source>
        <strain evidence="3">cv. Huhao1</strain>
        <tissue evidence="2">Leaf</tissue>
    </source>
</reference>
<accession>A0A2U1M4B7</accession>
<dbReference type="Proteomes" id="UP000245207">
    <property type="component" value="Unassembled WGS sequence"/>
</dbReference>
<feature type="compositionally biased region" description="Polar residues" evidence="1">
    <location>
        <begin position="139"/>
        <end position="157"/>
    </location>
</feature>
<keyword evidence="3" id="KW-1185">Reference proteome</keyword>
<dbReference type="PANTHER" id="PTHR47481:SF3">
    <property type="entry name" value="GAG-POLYPEPTIDE OF LTR COPIA-TYPE-RELATED"/>
    <property type="match status" value="1"/>
</dbReference>
<dbReference type="AlphaFoldDB" id="A0A2U1M4B7"/>
<dbReference type="Pfam" id="PF14223">
    <property type="entry name" value="Retrotran_gag_2"/>
    <property type="match status" value="1"/>
</dbReference>
<feature type="compositionally biased region" description="Polar residues" evidence="1">
    <location>
        <begin position="300"/>
        <end position="360"/>
    </location>
</feature>
<dbReference type="OrthoDB" id="1845088at2759"/>
<organism evidence="2 3">
    <name type="scientific">Artemisia annua</name>
    <name type="common">Sweet wormwood</name>
    <dbReference type="NCBI Taxonomy" id="35608"/>
    <lineage>
        <taxon>Eukaryota</taxon>
        <taxon>Viridiplantae</taxon>
        <taxon>Streptophyta</taxon>
        <taxon>Embryophyta</taxon>
        <taxon>Tracheophyta</taxon>
        <taxon>Spermatophyta</taxon>
        <taxon>Magnoliopsida</taxon>
        <taxon>eudicotyledons</taxon>
        <taxon>Gunneridae</taxon>
        <taxon>Pentapetalae</taxon>
        <taxon>asterids</taxon>
        <taxon>campanulids</taxon>
        <taxon>Asterales</taxon>
        <taxon>Asteraceae</taxon>
        <taxon>Asteroideae</taxon>
        <taxon>Anthemideae</taxon>
        <taxon>Artemisiinae</taxon>
        <taxon>Artemisia</taxon>
    </lineage>
</organism>
<dbReference type="SUPFAM" id="SSF57756">
    <property type="entry name" value="Retrovirus zinc finger-like domains"/>
    <property type="match status" value="1"/>
</dbReference>